<dbReference type="PANTHER" id="PTHR34145:SF65">
    <property type="entry name" value="FBD DOMAIN-CONTAINING PROTEIN"/>
    <property type="match status" value="1"/>
</dbReference>
<dbReference type="EMBL" id="JACEFO010002479">
    <property type="protein sequence ID" value="KAF8658771.1"/>
    <property type="molecule type" value="Genomic_DNA"/>
</dbReference>
<feature type="domain" description="FBD" evidence="3">
    <location>
        <begin position="357"/>
        <end position="392"/>
    </location>
</feature>
<dbReference type="Pfam" id="PF00646">
    <property type="entry name" value="F-box"/>
    <property type="match status" value="1"/>
</dbReference>
<evidence type="ECO:0000313" key="5">
    <source>
        <dbReference type="Proteomes" id="UP000636709"/>
    </source>
</evidence>
<dbReference type="OrthoDB" id="672536at2759"/>
<evidence type="ECO:0000256" key="1">
    <source>
        <dbReference type="SAM" id="MobiDB-lite"/>
    </source>
</evidence>
<evidence type="ECO:0008006" key="6">
    <source>
        <dbReference type="Google" id="ProtNLM"/>
    </source>
</evidence>
<keyword evidence="5" id="KW-1185">Reference proteome</keyword>
<protein>
    <recommendedName>
        <fullName evidence="6">F-box domain-containing protein</fullName>
    </recommendedName>
</protein>
<accession>A0A835AEY8</accession>
<dbReference type="Pfam" id="PF08387">
    <property type="entry name" value="FBD"/>
    <property type="match status" value="1"/>
</dbReference>
<gene>
    <name evidence="4" type="ORF">HU200_059257</name>
</gene>
<sequence length="442" mass="49809">MAHLLGASTSSKKRRAGEEGDVSEAAAAAAGEEDRISALPDELRRSILTRLTFKDAIRTGALARGWRDLWKTRWPHRASVEVRISSPDDSRRELDALAHEPRPRRRLDRFSLVIDNCMLKSPELWGFTDYAAECRVEDLHVEYLHKEARRSTLKGKFNFPRCSPLLARLSLSRIGVIGSMYYKGARPFRFRALEVIRLHSVDITREGFKNLMAQCPSLLTLDLRGCDCGSLFFQLPYESKRDSLVMPPKLRNVTVADCRGFAVVPVPSLRSFCFRGDFTMPPMSSLSLPEDATLADLYIQFAHSAAELYKTKMLSNFLCLPKDSMFSPSVAMSSSYKHMVGGSTDEVKEDLPEGDLANLLMVKVMNFNWRRSEVQLVSFLLRKASSLRKLLIVSPNVTPPDLPYVEADLLLLKEALANGKIILSESDDITTQPYHSKVFIMD</sequence>
<dbReference type="InterPro" id="IPR036047">
    <property type="entry name" value="F-box-like_dom_sf"/>
</dbReference>
<dbReference type="SUPFAM" id="SSF81383">
    <property type="entry name" value="F-box domain"/>
    <property type="match status" value="1"/>
</dbReference>
<dbReference type="InterPro" id="IPR006566">
    <property type="entry name" value="FBD"/>
</dbReference>
<reference evidence="4" key="1">
    <citation type="submission" date="2020-07" db="EMBL/GenBank/DDBJ databases">
        <title>Genome sequence and genetic diversity analysis of an under-domesticated orphan crop, white fonio (Digitaria exilis).</title>
        <authorList>
            <person name="Bennetzen J.L."/>
            <person name="Chen S."/>
            <person name="Ma X."/>
            <person name="Wang X."/>
            <person name="Yssel A.E.J."/>
            <person name="Chaluvadi S.R."/>
            <person name="Johnson M."/>
            <person name="Gangashetty P."/>
            <person name="Hamidou F."/>
            <person name="Sanogo M.D."/>
            <person name="Zwaenepoel A."/>
            <person name="Wallace J."/>
            <person name="Van De Peer Y."/>
            <person name="Van Deynze A."/>
        </authorList>
    </citation>
    <scope>NUCLEOTIDE SEQUENCE</scope>
    <source>
        <tissue evidence="4">Leaves</tissue>
    </source>
</reference>
<dbReference type="SUPFAM" id="SSF52047">
    <property type="entry name" value="RNI-like"/>
    <property type="match status" value="1"/>
</dbReference>
<dbReference type="InterPro" id="IPR001810">
    <property type="entry name" value="F-box_dom"/>
</dbReference>
<dbReference type="Proteomes" id="UP000636709">
    <property type="component" value="Unassembled WGS sequence"/>
</dbReference>
<dbReference type="InterPro" id="IPR053772">
    <property type="entry name" value="At1g61320/At1g61330-like"/>
</dbReference>
<dbReference type="PANTHER" id="PTHR34145">
    <property type="entry name" value="OS02G0105600 PROTEIN"/>
    <property type="match status" value="1"/>
</dbReference>
<name>A0A835AEY8_9POAL</name>
<evidence type="ECO:0000259" key="2">
    <source>
        <dbReference type="Pfam" id="PF00646"/>
    </source>
</evidence>
<dbReference type="Gene3D" id="3.80.10.10">
    <property type="entry name" value="Ribonuclease Inhibitor"/>
    <property type="match status" value="1"/>
</dbReference>
<dbReference type="AlphaFoldDB" id="A0A835AEY8"/>
<feature type="region of interest" description="Disordered" evidence="1">
    <location>
        <begin position="1"/>
        <end position="32"/>
    </location>
</feature>
<feature type="domain" description="F-box" evidence="2">
    <location>
        <begin position="36"/>
        <end position="74"/>
    </location>
</feature>
<dbReference type="InterPro" id="IPR032675">
    <property type="entry name" value="LRR_dom_sf"/>
</dbReference>
<evidence type="ECO:0000313" key="4">
    <source>
        <dbReference type="EMBL" id="KAF8658771.1"/>
    </source>
</evidence>
<evidence type="ECO:0000259" key="3">
    <source>
        <dbReference type="Pfam" id="PF08387"/>
    </source>
</evidence>
<organism evidence="4 5">
    <name type="scientific">Digitaria exilis</name>
    <dbReference type="NCBI Taxonomy" id="1010633"/>
    <lineage>
        <taxon>Eukaryota</taxon>
        <taxon>Viridiplantae</taxon>
        <taxon>Streptophyta</taxon>
        <taxon>Embryophyta</taxon>
        <taxon>Tracheophyta</taxon>
        <taxon>Spermatophyta</taxon>
        <taxon>Magnoliopsida</taxon>
        <taxon>Liliopsida</taxon>
        <taxon>Poales</taxon>
        <taxon>Poaceae</taxon>
        <taxon>PACMAD clade</taxon>
        <taxon>Panicoideae</taxon>
        <taxon>Panicodae</taxon>
        <taxon>Paniceae</taxon>
        <taxon>Anthephorinae</taxon>
        <taxon>Digitaria</taxon>
    </lineage>
</organism>
<comment type="caution">
    <text evidence="4">The sequence shown here is derived from an EMBL/GenBank/DDBJ whole genome shotgun (WGS) entry which is preliminary data.</text>
</comment>
<proteinExistence type="predicted"/>